<feature type="region of interest" description="Disordered" evidence="1">
    <location>
        <begin position="105"/>
        <end position="126"/>
    </location>
</feature>
<dbReference type="Gene3D" id="1.10.510.10">
    <property type="entry name" value="Transferase(Phosphotransferase) domain 1"/>
    <property type="match status" value="1"/>
</dbReference>
<reference evidence="2 3" key="1">
    <citation type="submission" date="2023-08" db="EMBL/GenBank/DDBJ databases">
        <title>Black Yeasts Isolated from many extreme environments.</title>
        <authorList>
            <person name="Coleine C."/>
            <person name="Stajich J.E."/>
            <person name="Selbmann L."/>
        </authorList>
    </citation>
    <scope>NUCLEOTIDE SEQUENCE [LARGE SCALE GENOMIC DNA]</scope>
    <source>
        <strain evidence="2 3">CCFEE 5792</strain>
    </source>
</reference>
<dbReference type="PANTHER" id="PTHR11909">
    <property type="entry name" value="CASEIN KINASE-RELATED"/>
    <property type="match status" value="1"/>
</dbReference>
<feature type="region of interest" description="Disordered" evidence="1">
    <location>
        <begin position="140"/>
        <end position="163"/>
    </location>
</feature>
<evidence type="ECO:0000313" key="3">
    <source>
        <dbReference type="Proteomes" id="UP001358417"/>
    </source>
</evidence>
<keyword evidence="3" id="KW-1185">Reference proteome</keyword>
<dbReference type="SUPFAM" id="SSF56112">
    <property type="entry name" value="Protein kinase-like (PK-like)"/>
    <property type="match status" value="1"/>
</dbReference>
<dbReference type="AlphaFoldDB" id="A0AAV9MRM1"/>
<gene>
    <name evidence="2" type="ORF">LTR84_011457</name>
</gene>
<evidence type="ECO:0000313" key="2">
    <source>
        <dbReference type="EMBL" id="KAK5043526.1"/>
    </source>
</evidence>
<sequence length="163" mass="18950">MEALGYMLVYFMRGKLPGQGLKAKRDTKYLLVLEKKQATSASELCAGLPTEFVDYFTYVHELRDEGRPDYQRLRKMFTKLFRRQGFEYDNVFDWTIREFQRLGLDAEEPPTSNSVNGKRGVDTTKPWGVKSRLRPRRLVKGKDDTLYLGPHGEDPRHNNDAVT</sequence>
<dbReference type="InterPro" id="IPR011009">
    <property type="entry name" value="Kinase-like_dom_sf"/>
</dbReference>
<comment type="caution">
    <text evidence="2">The sequence shown here is derived from an EMBL/GenBank/DDBJ whole genome shotgun (WGS) entry which is preliminary data.</text>
</comment>
<protein>
    <recommendedName>
        <fullName evidence="4">Non-specific serine/threonine protein kinase</fullName>
    </recommendedName>
</protein>
<dbReference type="GeneID" id="89979608"/>
<organism evidence="2 3">
    <name type="scientific">Exophiala bonariae</name>
    <dbReference type="NCBI Taxonomy" id="1690606"/>
    <lineage>
        <taxon>Eukaryota</taxon>
        <taxon>Fungi</taxon>
        <taxon>Dikarya</taxon>
        <taxon>Ascomycota</taxon>
        <taxon>Pezizomycotina</taxon>
        <taxon>Eurotiomycetes</taxon>
        <taxon>Chaetothyriomycetidae</taxon>
        <taxon>Chaetothyriales</taxon>
        <taxon>Herpotrichiellaceae</taxon>
        <taxon>Exophiala</taxon>
    </lineage>
</organism>
<dbReference type="RefSeq" id="XP_064699913.1">
    <property type="nucleotide sequence ID" value="XM_064854987.1"/>
</dbReference>
<evidence type="ECO:0000256" key="1">
    <source>
        <dbReference type="SAM" id="MobiDB-lite"/>
    </source>
</evidence>
<name>A0AAV9MRM1_9EURO</name>
<evidence type="ECO:0008006" key="4">
    <source>
        <dbReference type="Google" id="ProtNLM"/>
    </source>
</evidence>
<dbReference type="InterPro" id="IPR050235">
    <property type="entry name" value="CK1_Ser-Thr_kinase"/>
</dbReference>
<dbReference type="Proteomes" id="UP001358417">
    <property type="component" value="Unassembled WGS sequence"/>
</dbReference>
<proteinExistence type="predicted"/>
<dbReference type="EMBL" id="JAVRRD010000059">
    <property type="protein sequence ID" value="KAK5043526.1"/>
    <property type="molecule type" value="Genomic_DNA"/>
</dbReference>
<accession>A0AAV9MRM1</accession>